<dbReference type="GO" id="GO:0045785">
    <property type="term" value="P:positive regulation of cell adhesion"/>
    <property type="evidence" value="ECO:0007669"/>
    <property type="project" value="EnsemblMetazoa"/>
</dbReference>
<dbReference type="STRING" id="7238.B4IF55"/>
<dbReference type="HOGENOM" id="CLU_2640755_0_0_1"/>
<dbReference type="GO" id="GO:0071203">
    <property type="term" value="C:WASH complex"/>
    <property type="evidence" value="ECO:0007669"/>
    <property type="project" value="EnsemblMetazoa"/>
</dbReference>
<dbReference type="GO" id="GO:0140591">
    <property type="term" value="P:nuclear envelope budding"/>
    <property type="evidence" value="ECO:0007669"/>
    <property type="project" value="EnsemblMetazoa"/>
</dbReference>
<dbReference type="EMBL" id="CH480832">
    <property type="protein sequence ID" value="EDW46109.1"/>
    <property type="molecule type" value="Genomic_DNA"/>
</dbReference>
<evidence type="ECO:0000259" key="1">
    <source>
        <dbReference type="Pfam" id="PF14745"/>
    </source>
</evidence>
<dbReference type="Pfam" id="PF14745">
    <property type="entry name" value="WASH-4_N"/>
    <property type="match status" value="1"/>
</dbReference>
<reference evidence="2 3" key="1">
    <citation type="journal article" date="2007" name="Nature">
        <title>Evolution of genes and genomes on the Drosophila phylogeny.</title>
        <authorList>
            <consortium name="Drosophila 12 Genomes Consortium"/>
            <person name="Clark A.G."/>
            <person name="Eisen M.B."/>
            <person name="Smith D.R."/>
            <person name="Bergman C.M."/>
            <person name="Oliver B."/>
            <person name="Markow T.A."/>
            <person name="Kaufman T.C."/>
            <person name="Kellis M."/>
            <person name="Gelbart W."/>
            <person name="Iyer V.N."/>
            <person name="Pollard D.A."/>
            <person name="Sackton T.B."/>
            <person name="Larracuente A.M."/>
            <person name="Singh N.D."/>
            <person name="Abad J.P."/>
            <person name="Abt D.N."/>
            <person name="Adryan B."/>
            <person name="Aguade M."/>
            <person name="Akashi H."/>
            <person name="Anderson W.W."/>
            <person name="Aquadro C.F."/>
            <person name="Ardell D.H."/>
            <person name="Arguello R."/>
            <person name="Artieri C.G."/>
            <person name="Barbash D.A."/>
            <person name="Barker D."/>
            <person name="Barsanti P."/>
            <person name="Batterham P."/>
            <person name="Batzoglou S."/>
            <person name="Begun D."/>
            <person name="Bhutkar A."/>
            <person name="Blanco E."/>
            <person name="Bosak S.A."/>
            <person name="Bradley R.K."/>
            <person name="Brand A.D."/>
            <person name="Brent M.R."/>
            <person name="Brooks A.N."/>
            <person name="Brown R.H."/>
            <person name="Butlin R.K."/>
            <person name="Caggese C."/>
            <person name="Calvi B.R."/>
            <person name="Bernardo de Carvalho A."/>
            <person name="Caspi A."/>
            <person name="Castrezana S."/>
            <person name="Celniker S.E."/>
            <person name="Chang J.L."/>
            <person name="Chapple C."/>
            <person name="Chatterji S."/>
            <person name="Chinwalla A."/>
            <person name="Civetta A."/>
            <person name="Clifton S.W."/>
            <person name="Comeron J.M."/>
            <person name="Costello J.C."/>
            <person name="Coyne J.A."/>
            <person name="Daub J."/>
            <person name="David R.G."/>
            <person name="Delcher A.L."/>
            <person name="Delehaunty K."/>
            <person name="Do C.B."/>
            <person name="Ebling H."/>
            <person name="Edwards K."/>
            <person name="Eickbush T."/>
            <person name="Evans J.D."/>
            <person name="Filipski A."/>
            <person name="Findeiss S."/>
            <person name="Freyhult E."/>
            <person name="Fulton L."/>
            <person name="Fulton R."/>
            <person name="Garcia A.C."/>
            <person name="Gardiner A."/>
            <person name="Garfield D.A."/>
            <person name="Garvin B.E."/>
            <person name="Gibson G."/>
            <person name="Gilbert D."/>
            <person name="Gnerre S."/>
            <person name="Godfrey J."/>
            <person name="Good R."/>
            <person name="Gotea V."/>
            <person name="Gravely B."/>
            <person name="Greenberg A.J."/>
            <person name="Griffiths-Jones S."/>
            <person name="Gross S."/>
            <person name="Guigo R."/>
            <person name="Gustafson E.A."/>
            <person name="Haerty W."/>
            <person name="Hahn M.W."/>
            <person name="Halligan D.L."/>
            <person name="Halpern A.L."/>
            <person name="Halter G.M."/>
            <person name="Han M.V."/>
            <person name="Heger A."/>
            <person name="Hillier L."/>
            <person name="Hinrichs A.S."/>
            <person name="Holmes I."/>
            <person name="Hoskins R.A."/>
            <person name="Hubisz M.J."/>
            <person name="Hultmark D."/>
            <person name="Huntley M.A."/>
            <person name="Jaffe D.B."/>
            <person name="Jagadeeshan S."/>
            <person name="Jeck W.R."/>
            <person name="Johnson J."/>
            <person name="Jones C.D."/>
            <person name="Jordan W.C."/>
            <person name="Karpen G.H."/>
            <person name="Kataoka E."/>
            <person name="Keightley P.D."/>
            <person name="Kheradpour P."/>
            <person name="Kirkness E.F."/>
            <person name="Koerich L.B."/>
            <person name="Kristiansen K."/>
            <person name="Kudrna D."/>
            <person name="Kulathinal R.J."/>
            <person name="Kumar S."/>
            <person name="Kwok R."/>
            <person name="Lander E."/>
            <person name="Langley C.H."/>
            <person name="Lapoint R."/>
            <person name="Lazzaro B.P."/>
            <person name="Lee S.J."/>
            <person name="Levesque L."/>
            <person name="Li R."/>
            <person name="Lin C.F."/>
            <person name="Lin M.F."/>
            <person name="Lindblad-Toh K."/>
            <person name="Llopart A."/>
            <person name="Long M."/>
            <person name="Low L."/>
            <person name="Lozovsky E."/>
            <person name="Lu J."/>
            <person name="Luo M."/>
            <person name="Machado C.A."/>
            <person name="Makalowski W."/>
            <person name="Marzo M."/>
            <person name="Matsuda M."/>
            <person name="Matzkin L."/>
            <person name="McAllister B."/>
            <person name="McBride C.S."/>
            <person name="McKernan B."/>
            <person name="McKernan K."/>
            <person name="Mendez-Lago M."/>
            <person name="Minx P."/>
            <person name="Mollenhauer M.U."/>
            <person name="Montooth K."/>
            <person name="Mount S.M."/>
            <person name="Mu X."/>
            <person name="Myers E."/>
            <person name="Negre B."/>
            <person name="Newfeld S."/>
            <person name="Nielsen R."/>
            <person name="Noor M.A."/>
            <person name="O'Grady P."/>
            <person name="Pachter L."/>
            <person name="Papaceit M."/>
            <person name="Parisi M.J."/>
            <person name="Parisi M."/>
            <person name="Parts L."/>
            <person name="Pedersen J.S."/>
            <person name="Pesole G."/>
            <person name="Phillippy A.M."/>
            <person name="Ponting C.P."/>
            <person name="Pop M."/>
            <person name="Porcelli D."/>
            <person name="Powell J.R."/>
            <person name="Prohaska S."/>
            <person name="Pruitt K."/>
            <person name="Puig M."/>
            <person name="Quesneville H."/>
            <person name="Ram K.R."/>
            <person name="Rand D."/>
            <person name="Rasmussen M.D."/>
            <person name="Reed L.K."/>
            <person name="Reenan R."/>
            <person name="Reily A."/>
            <person name="Remington K.A."/>
            <person name="Rieger T.T."/>
            <person name="Ritchie M.G."/>
            <person name="Robin C."/>
            <person name="Rogers Y.H."/>
            <person name="Rohde C."/>
            <person name="Rozas J."/>
            <person name="Rubenfield M.J."/>
            <person name="Ruiz A."/>
            <person name="Russo S."/>
            <person name="Salzberg S.L."/>
            <person name="Sanchez-Gracia A."/>
            <person name="Saranga D.J."/>
            <person name="Sato H."/>
            <person name="Schaeffer S.W."/>
            <person name="Schatz M.C."/>
            <person name="Schlenke T."/>
            <person name="Schwartz R."/>
            <person name="Segarra C."/>
            <person name="Singh R.S."/>
            <person name="Sirot L."/>
            <person name="Sirota M."/>
            <person name="Sisneros N.B."/>
            <person name="Smith C.D."/>
            <person name="Smith T.F."/>
            <person name="Spieth J."/>
            <person name="Stage D.E."/>
            <person name="Stark A."/>
            <person name="Stephan W."/>
            <person name="Strausberg R.L."/>
            <person name="Strempel S."/>
            <person name="Sturgill D."/>
            <person name="Sutton G."/>
            <person name="Sutton G.G."/>
            <person name="Tao W."/>
            <person name="Teichmann S."/>
            <person name="Tobari Y.N."/>
            <person name="Tomimura Y."/>
            <person name="Tsolas J.M."/>
            <person name="Valente V.L."/>
            <person name="Venter E."/>
            <person name="Venter J.C."/>
            <person name="Vicario S."/>
            <person name="Vieira F.G."/>
            <person name="Vilella A.J."/>
            <person name="Villasante A."/>
            <person name="Walenz B."/>
            <person name="Wang J."/>
            <person name="Wasserman M."/>
            <person name="Watts T."/>
            <person name="Wilson D."/>
            <person name="Wilson R.K."/>
            <person name="Wing R.A."/>
            <person name="Wolfner M.F."/>
            <person name="Wong A."/>
            <person name="Wong G.K."/>
            <person name="Wu C.I."/>
            <person name="Wu G."/>
            <person name="Yamamoto D."/>
            <person name="Yang H.P."/>
            <person name="Yang S.P."/>
            <person name="Yorke J.A."/>
            <person name="Yoshida K."/>
            <person name="Zdobnov E."/>
            <person name="Zhang P."/>
            <person name="Zhang Y."/>
            <person name="Zimin A.V."/>
            <person name="Baldwin J."/>
            <person name="Abdouelleil A."/>
            <person name="Abdulkadir J."/>
            <person name="Abebe A."/>
            <person name="Abera B."/>
            <person name="Abreu J."/>
            <person name="Acer S.C."/>
            <person name="Aftuck L."/>
            <person name="Alexander A."/>
            <person name="An P."/>
            <person name="Anderson E."/>
            <person name="Anderson S."/>
            <person name="Arachi H."/>
            <person name="Azer M."/>
            <person name="Bachantsang P."/>
            <person name="Barry A."/>
            <person name="Bayul T."/>
            <person name="Berlin A."/>
            <person name="Bessette D."/>
            <person name="Bloom T."/>
            <person name="Blye J."/>
            <person name="Boguslavskiy L."/>
            <person name="Bonnet C."/>
            <person name="Boukhgalter B."/>
            <person name="Bourzgui I."/>
            <person name="Brown A."/>
            <person name="Cahill P."/>
            <person name="Channer S."/>
            <person name="Cheshatsang Y."/>
            <person name="Chuda L."/>
            <person name="Citroen M."/>
            <person name="Collymore A."/>
            <person name="Cooke P."/>
            <person name="Costello M."/>
            <person name="D'Aco K."/>
            <person name="Daza R."/>
            <person name="De Haan G."/>
            <person name="DeGray S."/>
            <person name="DeMaso C."/>
            <person name="Dhargay N."/>
            <person name="Dooley K."/>
            <person name="Dooley E."/>
            <person name="Doricent M."/>
            <person name="Dorje P."/>
            <person name="Dorjee K."/>
            <person name="Dupes A."/>
            <person name="Elong R."/>
            <person name="Falk J."/>
            <person name="Farina A."/>
            <person name="Faro S."/>
            <person name="Ferguson D."/>
            <person name="Fisher S."/>
            <person name="Foley C.D."/>
            <person name="Franke A."/>
            <person name="Friedrich D."/>
            <person name="Gadbois L."/>
            <person name="Gearin G."/>
            <person name="Gearin C.R."/>
            <person name="Giannoukos G."/>
            <person name="Goode T."/>
            <person name="Graham J."/>
            <person name="Grandbois E."/>
            <person name="Grewal S."/>
            <person name="Gyaltsen K."/>
            <person name="Hafez N."/>
            <person name="Hagos B."/>
            <person name="Hall J."/>
            <person name="Henson C."/>
            <person name="Hollinger A."/>
            <person name="Honan T."/>
            <person name="Huard M.D."/>
            <person name="Hughes L."/>
            <person name="Hurhula B."/>
            <person name="Husby M.E."/>
            <person name="Kamat A."/>
            <person name="Kanga B."/>
            <person name="Kashin S."/>
            <person name="Khazanovich D."/>
            <person name="Kisner P."/>
            <person name="Lance K."/>
            <person name="Lara M."/>
            <person name="Lee W."/>
            <person name="Lennon N."/>
            <person name="Letendre F."/>
            <person name="LeVine R."/>
            <person name="Lipovsky A."/>
            <person name="Liu X."/>
            <person name="Liu J."/>
            <person name="Liu S."/>
            <person name="Lokyitsang T."/>
            <person name="Lokyitsang Y."/>
            <person name="Lubonja R."/>
            <person name="Lui A."/>
            <person name="MacDonald P."/>
            <person name="Magnisalis V."/>
            <person name="Maru K."/>
            <person name="Matthews C."/>
            <person name="McCusker W."/>
            <person name="McDonough S."/>
            <person name="Mehta T."/>
            <person name="Meldrim J."/>
            <person name="Meneus L."/>
            <person name="Mihai O."/>
            <person name="Mihalev A."/>
            <person name="Mihova T."/>
            <person name="Mittelman R."/>
            <person name="Mlenga V."/>
            <person name="Montmayeur A."/>
            <person name="Mulrain L."/>
            <person name="Navidi A."/>
            <person name="Naylor J."/>
            <person name="Negash T."/>
            <person name="Nguyen T."/>
            <person name="Nguyen N."/>
            <person name="Nicol R."/>
            <person name="Norbu C."/>
            <person name="Norbu N."/>
            <person name="Novod N."/>
            <person name="O'Neill B."/>
            <person name="Osman S."/>
            <person name="Markiewicz E."/>
            <person name="Oyono O.L."/>
            <person name="Patti C."/>
            <person name="Phunkhang P."/>
            <person name="Pierre F."/>
            <person name="Priest M."/>
            <person name="Raghuraman S."/>
            <person name="Rege F."/>
            <person name="Reyes R."/>
            <person name="Rise C."/>
            <person name="Rogov P."/>
            <person name="Ross K."/>
            <person name="Ryan E."/>
            <person name="Settipalli S."/>
            <person name="Shea T."/>
            <person name="Sherpa N."/>
            <person name="Shi L."/>
            <person name="Shih D."/>
            <person name="Sparrow T."/>
            <person name="Spaulding J."/>
            <person name="Stalker J."/>
            <person name="Stange-Thomann N."/>
            <person name="Stavropoulos S."/>
            <person name="Stone C."/>
            <person name="Strader C."/>
            <person name="Tesfaye S."/>
            <person name="Thomson T."/>
            <person name="Thoulutsang Y."/>
            <person name="Thoulutsang D."/>
            <person name="Topham K."/>
            <person name="Topping I."/>
            <person name="Tsamla T."/>
            <person name="Vassiliev H."/>
            <person name="Vo A."/>
            <person name="Wangchuk T."/>
            <person name="Wangdi T."/>
            <person name="Weiand M."/>
            <person name="Wilkinson J."/>
            <person name="Wilson A."/>
            <person name="Yadav S."/>
            <person name="Young G."/>
            <person name="Yu Q."/>
            <person name="Zembek L."/>
            <person name="Zhong D."/>
            <person name="Zimmer A."/>
            <person name="Zwirko Z."/>
            <person name="Jaffe D.B."/>
            <person name="Alvarez P."/>
            <person name="Brockman W."/>
            <person name="Butler J."/>
            <person name="Chin C."/>
            <person name="Gnerre S."/>
            <person name="Grabherr M."/>
            <person name="Kleber M."/>
            <person name="Mauceli E."/>
            <person name="MacCallum I."/>
        </authorList>
    </citation>
    <scope>NUCLEOTIDE SEQUENCE [LARGE SCALE GENOMIC DNA]</scope>
    <source>
        <strain evidence="3">Rob3c / Tucson 14021-0248.25</strain>
    </source>
</reference>
<feature type="domain" description="WASH complex subunit 4 N-terminal" evidence="1">
    <location>
        <begin position="2"/>
        <end position="61"/>
    </location>
</feature>
<keyword evidence="3" id="KW-1185">Reference proteome</keyword>
<proteinExistence type="predicted"/>
<organism evidence="3">
    <name type="scientific">Drosophila sechellia</name>
    <name type="common">Fruit fly</name>
    <dbReference type="NCBI Taxonomy" id="7238"/>
    <lineage>
        <taxon>Eukaryota</taxon>
        <taxon>Metazoa</taxon>
        <taxon>Ecdysozoa</taxon>
        <taxon>Arthropoda</taxon>
        <taxon>Hexapoda</taxon>
        <taxon>Insecta</taxon>
        <taxon>Pterygota</taxon>
        <taxon>Neoptera</taxon>
        <taxon>Endopterygota</taxon>
        <taxon>Diptera</taxon>
        <taxon>Brachycera</taxon>
        <taxon>Muscomorpha</taxon>
        <taxon>Ephydroidea</taxon>
        <taxon>Drosophilidae</taxon>
        <taxon>Drosophila</taxon>
        <taxon>Sophophora</taxon>
    </lineage>
</organism>
<dbReference type="Proteomes" id="UP000001292">
    <property type="component" value="Unassembled WGS sequence"/>
</dbReference>
<dbReference type="GO" id="GO:0005654">
    <property type="term" value="C:nucleoplasm"/>
    <property type="evidence" value="ECO:0007669"/>
    <property type="project" value="EnsemblMetazoa"/>
</dbReference>
<evidence type="ECO:0000313" key="3">
    <source>
        <dbReference type="Proteomes" id="UP000001292"/>
    </source>
</evidence>
<evidence type="ECO:0000313" key="2">
    <source>
        <dbReference type="EMBL" id="EDW46109.1"/>
    </source>
</evidence>
<accession>B4IF55</accession>
<dbReference type="AlphaFoldDB" id="B4IF55"/>
<name>B4IF55_DROSE</name>
<gene>
    <name evidence="2" type="primary">Dsec\GM13423</name>
    <name evidence="2" type="ORF">Dsec_GM13423</name>
</gene>
<dbReference type="GO" id="GO:0005635">
    <property type="term" value="C:nuclear envelope"/>
    <property type="evidence" value="ECO:0007669"/>
    <property type="project" value="EnsemblMetazoa"/>
</dbReference>
<sequence length="77" mass="8757">MSPVVEVSFMGSDSMAPDRSFEESELVANKPLTTLANLCNQCRNLSRKAKRFQLAFLFSDFRLDDTLRHIPTSRFDG</sequence>
<dbReference type="InterPro" id="IPR028191">
    <property type="entry name" value="WASH-4_N"/>
</dbReference>
<protein>
    <submittedName>
        <fullName evidence="2">GM13423</fullName>
    </submittedName>
</protein>